<dbReference type="AlphaFoldDB" id="A0A0D8J9J8"/>
<evidence type="ECO:0000313" key="7">
    <source>
        <dbReference type="EMBL" id="KJF42458.1"/>
    </source>
</evidence>
<reference evidence="7 8" key="1">
    <citation type="submission" date="2014-09" db="EMBL/GenBank/DDBJ databases">
        <title>Draft Genome Sequence of Draconibacterium sp. JN14CK-3.</title>
        <authorList>
            <person name="Dong C."/>
            <person name="Lai Q."/>
            <person name="Shao Z."/>
        </authorList>
    </citation>
    <scope>NUCLEOTIDE SEQUENCE [LARGE SCALE GENOMIC DNA]</scope>
    <source>
        <strain evidence="7 8">JN14CK-3</strain>
    </source>
</reference>
<comment type="subcellular location">
    <subcellularLocation>
        <location evidence="6">Cytoplasm</location>
    </subcellularLocation>
</comment>
<dbReference type="EC" id="2.1.1.199" evidence="6"/>
<dbReference type="GO" id="GO:0005737">
    <property type="term" value="C:cytoplasm"/>
    <property type="evidence" value="ECO:0007669"/>
    <property type="project" value="UniProtKB-SubCell"/>
</dbReference>
<keyword evidence="8" id="KW-1185">Reference proteome</keyword>
<dbReference type="OrthoDB" id="9806637at2"/>
<keyword evidence="5 6" id="KW-0949">S-adenosyl-L-methionine</keyword>
<dbReference type="SUPFAM" id="SSF53335">
    <property type="entry name" value="S-adenosyl-L-methionine-dependent methyltransferases"/>
    <property type="match status" value="1"/>
</dbReference>
<dbReference type="PIRSF" id="PIRSF004486">
    <property type="entry name" value="MraW"/>
    <property type="match status" value="1"/>
</dbReference>
<protein>
    <recommendedName>
        <fullName evidence="6">Ribosomal RNA small subunit methyltransferase H</fullName>
        <ecNumber evidence="6">2.1.1.199</ecNumber>
    </recommendedName>
    <alternativeName>
        <fullName evidence="6">16S rRNA m(4)C1402 methyltransferase</fullName>
    </alternativeName>
    <alternativeName>
        <fullName evidence="6">rRNA (cytosine-N(4)-)-methyltransferase RsmH</fullName>
    </alternativeName>
</protein>
<dbReference type="PATRIC" id="fig|1544798.3.peg.3771"/>
<evidence type="ECO:0000256" key="6">
    <source>
        <dbReference type="HAMAP-Rule" id="MF_01007"/>
    </source>
</evidence>
<comment type="caution">
    <text evidence="7">The sequence shown here is derived from an EMBL/GenBank/DDBJ whole genome shotgun (WGS) entry which is preliminary data.</text>
</comment>
<comment type="similarity">
    <text evidence="1 6">Belongs to the methyltransferase superfamily. RsmH family.</text>
</comment>
<proteinExistence type="inferred from homology"/>
<dbReference type="SUPFAM" id="SSF81799">
    <property type="entry name" value="Putative methyltransferase TM0872, insert domain"/>
    <property type="match status" value="1"/>
</dbReference>
<feature type="binding site" evidence="6">
    <location>
        <begin position="34"/>
        <end position="36"/>
    </location>
    <ligand>
        <name>S-adenosyl-L-methionine</name>
        <dbReference type="ChEBI" id="CHEBI:59789"/>
    </ligand>
</feature>
<evidence type="ECO:0000256" key="4">
    <source>
        <dbReference type="ARBA" id="ARBA00022679"/>
    </source>
</evidence>
<dbReference type="GO" id="GO:0070475">
    <property type="term" value="P:rRNA base methylation"/>
    <property type="evidence" value="ECO:0007669"/>
    <property type="project" value="UniProtKB-UniRule"/>
</dbReference>
<dbReference type="PANTHER" id="PTHR11265">
    <property type="entry name" value="S-ADENOSYL-METHYLTRANSFERASE MRAW"/>
    <property type="match status" value="1"/>
</dbReference>
<dbReference type="RefSeq" id="WP_045032171.1">
    <property type="nucleotide sequence ID" value="NZ_JRHC01000005.1"/>
</dbReference>
<dbReference type="HAMAP" id="MF_01007">
    <property type="entry name" value="16SrRNA_methyltr_H"/>
    <property type="match status" value="1"/>
</dbReference>
<keyword evidence="6" id="KW-0963">Cytoplasm</keyword>
<keyword evidence="4 6" id="KW-0808">Transferase</keyword>
<feature type="binding site" evidence="6">
    <location>
        <position position="54"/>
    </location>
    <ligand>
        <name>S-adenosyl-L-methionine</name>
        <dbReference type="ChEBI" id="CHEBI:59789"/>
    </ligand>
</feature>
<dbReference type="PANTHER" id="PTHR11265:SF0">
    <property type="entry name" value="12S RRNA N4-METHYLCYTIDINE METHYLTRANSFERASE"/>
    <property type="match status" value="1"/>
</dbReference>
<evidence type="ECO:0000256" key="5">
    <source>
        <dbReference type="ARBA" id="ARBA00022691"/>
    </source>
</evidence>
<accession>A0A0D8J9J8</accession>
<dbReference type="Pfam" id="PF01795">
    <property type="entry name" value="Methyltransf_5"/>
    <property type="match status" value="1"/>
</dbReference>
<dbReference type="InterPro" id="IPR002903">
    <property type="entry name" value="RsmH"/>
</dbReference>
<name>A0A0D8J9J8_9BACT</name>
<keyword evidence="3 6" id="KW-0489">Methyltransferase</keyword>
<dbReference type="InterPro" id="IPR023397">
    <property type="entry name" value="SAM-dep_MeTrfase_MraW_recog"/>
</dbReference>
<feature type="binding site" evidence="6">
    <location>
        <position position="97"/>
    </location>
    <ligand>
        <name>S-adenosyl-L-methionine</name>
        <dbReference type="ChEBI" id="CHEBI:59789"/>
    </ligand>
</feature>
<dbReference type="GO" id="GO:0071424">
    <property type="term" value="F:rRNA (cytosine-N4-)-methyltransferase activity"/>
    <property type="evidence" value="ECO:0007669"/>
    <property type="project" value="UniProtKB-UniRule"/>
</dbReference>
<evidence type="ECO:0000256" key="3">
    <source>
        <dbReference type="ARBA" id="ARBA00022603"/>
    </source>
</evidence>
<dbReference type="STRING" id="1544798.LH29_18005"/>
<comment type="catalytic activity">
    <reaction evidence="6">
        <text>cytidine(1402) in 16S rRNA + S-adenosyl-L-methionine = N(4)-methylcytidine(1402) in 16S rRNA + S-adenosyl-L-homocysteine + H(+)</text>
        <dbReference type="Rhea" id="RHEA:42928"/>
        <dbReference type="Rhea" id="RHEA-COMP:10286"/>
        <dbReference type="Rhea" id="RHEA-COMP:10287"/>
        <dbReference type="ChEBI" id="CHEBI:15378"/>
        <dbReference type="ChEBI" id="CHEBI:57856"/>
        <dbReference type="ChEBI" id="CHEBI:59789"/>
        <dbReference type="ChEBI" id="CHEBI:74506"/>
        <dbReference type="ChEBI" id="CHEBI:82748"/>
        <dbReference type="EC" id="2.1.1.199"/>
    </reaction>
</comment>
<evidence type="ECO:0000256" key="1">
    <source>
        <dbReference type="ARBA" id="ARBA00010396"/>
    </source>
</evidence>
<dbReference type="EMBL" id="JRHC01000005">
    <property type="protein sequence ID" value="KJF42458.1"/>
    <property type="molecule type" value="Genomic_DNA"/>
</dbReference>
<organism evidence="7 8">
    <name type="scientific">Draconibacterium sediminis</name>
    <dbReference type="NCBI Taxonomy" id="1544798"/>
    <lineage>
        <taxon>Bacteria</taxon>
        <taxon>Pseudomonadati</taxon>
        <taxon>Bacteroidota</taxon>
        <taxon>Bacteroidia</taxon>
        <taxon>Marinilabiliales</taxon>
        <taxon>Prolixibacteraceae</taxon>
        <taxon>Draconibacterium</taxon>
    </lineage>
</organism>
<gene>
    <name evidence="6" type="primary">rsmH</name>
    <name evidence="7" type="ORF">LH29_18005</name>
</gene>
<sequence>MSAIYHIPVLAAESIEGMNLHPGASAVDATFGGGGHSAMILNALDSGGRLFAFDQDEDAAGNAIEDDRLFFIRHNFRYVRNFLKYYDVEQVDAVFADLGVSSHEFDEADRGFSFRFDAPLDMRMNREAGLDAAKVVNEYDEEKLQMIFRMYGEVKNARKLVAQIVKARSEAPIKTTTRLKEIASSCAPKAIENKYLAQVFQALRIEVNEEMEALREFLATSLDILKPGGRLVILTYHSLEDRLCKNFMRSGNFEGKIEKDFYGNVQSPFKIINRKVIIAGEEELQANPRSRSAKLRIAERI</sequence>
<keyword evidence="2 6" id="KW-0698">rRNA processing</keyword>
<dbReference type="Gene3D" id="3.40.50.150">
    <property type="entry name" value="Vaccinia Virus protein VP39"/>
    <property type="match status" value="1"/>
</dbReference>
<feature type="binding site" evidence="6">
    <location>
        <position position="76"/>
    </location>
    <ligand>
        <name>S-adenosyl-L-methionine</name>
        <dbReference type="ChEBI" id="CHEBI:59789"/>
    </ligand>
</feature>
<dbReference type="NCBIfam" id="TIGR00006">
    <property type="entry name" value="16S rRNA (cytosine(1402)-N(4))-methyltransferase RsmH"/>
    <property type="match status" value="1"/>
</dbReference>
<evidence type="ECO:0000313" key="8">
    <source>
        <dbReference type="Proteomes" id="UP000032544"/>
    </source>
</evidence>
<comment type="caution">
    <text evidence="6">Lacks conserved residue(s) required for the propagation of feature annotation.</text>
</comment>
<dbReference type="InterPro" id="IPR029063">
    <property type="entry name" value="SAM-dependent_MTases_sf"/>
</dbReference>
<dbReference type="Gene3D" id="1.10.150.170">
    <property type="entry name" value="Putative methyltransferase TM0872, insert domain"/>
    <property type="match status" value="1"/>
</dbReference>
<comment type="function">
    <text evidence="6">Specifically methylates the N4 position of cytidine in position 1402 (C1402) of 16S rRNA.</text>
</comment>
<evidence type="ECO:0000256" key="2">
    <source>
        <dbReference type="ARBA" id="ARBA00022552"/>
    </source>
</evidence>
<dbReference type="Proteomes" id="UP000032544">
    <property type="component" value="Unassembled WGS sequence"/>
</dbReference>